<dbReference type="Gene3D" id="2.60.120.430">
    <property type="entry name" value="Galactose-binding lectin"/>
    <property type="match status" value="1"/>
</dbReference>
<dbReference type="InterPro" id="IPR040669">
    <property type="entry name" value="Agarase_CBM"/>
</dbReference>
<dbReference type="GO" id="GO:0009341">
    <property type="term" value="C:beta-galactosidase complex"/>
    <property type="evidence" value="ECO:0007669"/>
    <property type="project" value="InterPro"/>
</dbReference>
<dbReference type="Proteomes" id="UP000032303">
    <property type="component" value="Chromosome 1"/>
</dbReference>
<evidence type="ECO:0000313" key="6">
    <source>
        <dbReference type="Proteomes" id="UP000032303"/>
    </source>
</evidence>
<keyword evidence="6" id="KW-1185">Reference proteome</keyword>
<keyword evidence="1" id="KW-0378">Hydrolase</keyword>
<dbReference type="STRING" id="658445.H744_1c0295"/>
<dbReference type="EMBL" id="CP005973">
    <property type="protein sequence ID" value="AJR05320.1"/>
    <property type="molecule type" value="Genomic_DNA"/>
</dbReference>
<proteinExistence type="predicted"/>
<name>A0A0C5WQV7_9GAMM</name>
<dbReference type="Pfam" id="PF17992">
    <property type="entry name" value="Agarase_CBM"/>
    <property type="match status" value="1"/>
</dbReference>
<dbReference type="Gene3D" id="3.20.20.80">
    <property type="entry name" value="Glycosidases"/>
    <property type="match status" value="1"/>
</dbReference>
<dbReference type="InterPro" id="IPR013529">
    <property type="entry name" value="Glyco_hydro_42_N"/>
</dbReference>
<dbReference type="SUPFAM" id="SSF51445">
    <property type="entry name" value="(Trans)glycosidases"/>
    <property type="match status" value="1"/>
</dbReference>
<evidence type="ECO:0000256" key="1">
    <source>
        <dbReference type="ARBA" id="ARBA00022801"/>
    </source>
</evidence>
<feature type="domain" description="Agarase CBM-like" evidence="4">
    <location>
        <begin position="23"/>
        <end position="205"/>
    </location>
</feature>
<dbReference type="GO" id="GO:0004565">
    <property type="term" value="F:beta-galactosidase activity"/>
    <property type="evidence" value="ECO:0007669"/>
    <property type="project" value="InterPro"/>
</dbReference>
<accession>A0A0C5WQV7</accession>
<gene>
    <name evidence="5" type="ORF">H744_1c0295</name>
</gene>
<sequence length="751" mass="85741">MSTSIIEPTQKVPYLKEHRLLNFSRESLPNELMFLHTDAFITPVGENQYGVRITSRAKDNFYTATNLVPEMPWDWSQLPNFSFAFDASNLANHSTQVFINIFNTQDEMHSRSITIPACRNPRTYICELKGDYLQGKTNHYSGLRSNPAPFDTPYEYATWMWGAINIDLTSICKIELSIHGSLLDHELVLSNFRLIQSPPTNPDYLTGIIDKFGQNANVDYVQKVHSESQLLALKDAELETLKAGKMPQRSTFSGYTGAKQFEATGYFRTLKIDGKWSLIDPEGYPYFATGIDIIRLANAYTMTGVDYDHSKIEQRQADDLTPEDSIEKVTVSSEAKQTAFIASDMRRNCFNWLPSYDDPLAEHYGYMRELWEGPTAQGETFSFYAANLQRKYGENYRQIWSDVTIDRMLNWGFTCLGNWAAPEFYRNEKIPFFANGWIIGDFKTVSSGDDFWTALPDPFDPQFEQRAIATVQQVKAEIQGSPWCVGIFIDNEKSWGRMGTIQGQYGIPIHTLSRDAVESPTKAVFMTVLQEKYQTIEALNQAWSTQFTSWEIVAKGVCDLAHNEAQCEDYALLLETYASEYFRIVSQAVKAELPNHLYLGARFADWGMTPEVVRACAKHADVVSYNYYKEGLHPEPWTFLEEIDMPSIIGEFHFGARDTGFFHPGLVSAESQDERGEMYERYVQSVVDNPYFIGCHYFQYIDSPITGRSFDGENYNIGFVSVTDVPYDGMVNAAKTINSSLYQQRFNQLTK</sequence>
<feature type="domain" description="Glycoside hydrolase family 42 N-terminal" evidence="3">
    <location>
        <begin position="522"/>
        <end position="630"/>
    </location>
</feature>
<dbReference type="AlphaFoldDB" id="A0A0C5WQV7"/>
<dbReference type="GO" id="GO:0005975">
    <property type="term" value="P:carbohydrate metabolic process"/>
    <property type="evidence" value="ECO:0007669"/>
    <property type="project" value="InterPro"/>
</dbReference>
<dbReference type="HOGENOM" id="CLU_013448_0_0_6"/>
<evidence type="ECO:0000256" key="2">
    <source>
        <dbReference type="ARBA" id="ARBA00023295"/>
    </source>
</evidence>
<organism evidence="5 6">
    <name type="scientific">Photobacterium gaetbulicola Gung47</name>
    <dbReference type="NCBI Taxonomy" id="658445"/>
    <lineage>
        <taxon>Bacteria</taxon>
        <taxon>Pseudomonadati</taxon>
        <taxon>Pseudomonadota</taxon>
        <taxon>Gammaproteobacteria</taxon>
        <taxon>Vibrionales</taxon>
        <taxon>Vibrionaceae</taxon>
        <taxon>Photobacterium</taxon>
    </lineage>
</organism>
<evidence type="ECO:0000313" key="5">
    <source>
        <dbReference type="EMBL" id="AJR05320.1"/>
    </source>
</evidence>
<protein>
    <submittedName>
        <fullName evidence="5">GTPase EngC</fullName>
    </submittedName>
</protein>
<dbReference type="Pfam" id="PF02449">
    <property type="entry name" value="Glyco_hydro_42"/>
    <property type="match status" value="1"/>
</dbReference>
<evidence type="ECO:0000259" key="3">
    <source>
        <dbReference type="Pfam" id="PF02449"/>
    </source>
</evidence>
<dbReference type="KEGG" id="pgb:H744_1c0295"/>
<dbReference type="PATRIC" id="fig|658445.3.peg.324"/>
<evidence type="ECO:0000259" key="4">
    <source>
        <dbReference type="Pfam" id="PF17992"/>
    </source>
</evidence>
<dbReference type="InterPro" id="IPR017853">
    <property type="entry name" value="GH"/>
</dbReference>
<reference evidence="5 6" key="1">
    <citation type="submission" date="2013-05" db="EMBL/GenBank/DDBJ databases">
        <title>Complete genome sequence of the lipase-producing bacterium Photobacterium gaetbulicola Gung47.</title>
        <authorList>
            <person name="Kim Y.-O."/>
        </authorList>
    </citation>
    <scope>NUCLEOTIDE SEQUENCE [LARGE SCALE GENOMIC DNA]</scope>
    <source>
        <strain evidence="5 6">Gung47</strain>
    </source>
</reference>
<keyword evidence="2" id="KW-0326">Glycosidase</keyword>